<dbReference type="PATRIC" id="fig|469607.3.peg.659"/>
<dbReference type="AlphaFoldDB" id="R9RAD1"/>
<evidence type="ECO:0000313" key="2">
    <source>
        <dbReference type="EMBL" id="AGM23114.1"/>
    </source>
</evidence>
<evidence type="ECO:0000259" key="1">
    <source>
        <dbReference type="Pfam" id="PF23961"/>
    </source>
</evidence>
<feature type="domain" description="Phage neck terminator protein gp12-like" evidence="1">
    <location>
        <begin position="7"/>
        <end position="149"/>
    </location>
</feature>
<dbReference type="InterPro" id="IPR057087">
    <property type="entry name" value="Gp12-like"/>
</dbReference>
<organism evidence="2 3">
    <name type="scientific">Fusobacterium animalis 4_8</name>
    <dbReference type="NCBI Taxonomy" id="469607"/>
    <lineage>
        <taxon>Bacteria</taxon>
        <taxon>Fusobacteriati</taxon>
        <taxon>Fusobacteriota</taxon>
        <taxon>Fusobacteriia</taxon>
        <taxon>Fusobacteriales</taxon>
        <taxon>Fusobacteriaceae</taxon>
        <taxon>Fusobacterium</taxon>
    </lineage>
</organism>
<dbReference type="Pfam" id="PF23961">
    <property type="entry name" value="Phage_tail_terminator_9"/>
    <property type="match status" value="1"/>
</dbReference>
<dbReference type="HOGENOM" id="CLU_1568480_0_0_0"/>
<reference evidence="2 3" key="1">
    <citation type="submission" date="2012-07" db="EMBL/GenBank/DDBJ databases">
        <title>The Genome Sequence of Fusobacterium sp. 4_8.</title>
        <authorList>
            <consortium name="The Broad Institute Genome Sequencing Platform"/>
            <person name="Earl A."/>
            <person name="Ward D."/>
            <person name="Feldgarden M."/>
            <person name="Gevers D."/>
            <person name="Sibley C.D."/>
            <person name="White A.P."/>
            <person name="Crowley S."/>
            <person name="Surette M."/>
            <person name="Strauss J.C."/>
            <person name="Ambrose C.E."/>
            <person name="Allen-Vercoe E."/>
            <person name="Walker B."/>
            <person name="Young S.K."/>
            <person name="Zeng Q."/>
            <person name="Gargeya S."/>
            <person name="Fitzgerald M."/>
            <person name="Haas B."/>
            <person name="Abouelleil A."/>
            <person name="Alvarado L."/>
            <person name="Arachchi H.M."/>
            <person name="Berlin A.M."/>
            <person name="Chapman S.B."/>
            <person name="Goldberg J."/>
            <person name="Griggs A."/>
            <person name="Gujja S."/>
            <person name="Hansen M."/>
            <person name="Howarth C."/>
            <person name="Imamovic A."/>
            <person name="Larimer J."/>
            <person name="McCowen C."/>
            <person name="Montmayeur A."/>
            <person name="Murphy C."/>
            <person name="Neiman D."/>
            <person name="Pearson M."/>
            <person name="Priest M."/>
            <person name="Roberts A."/>
            <person name="Saif S."/>
            <person name="Shea T."/>
            <person name="Sisk P."/>
            <person name="Sykes S."/>
            <person name="Wortman J."/>
            <person name="Nusbaum C."/>
            <person name="Birren B."/>
        </authorList>
    </citation>
    <scope>NUCLEOTIDE SEQUENCE [LARGE SCALE GENOMIC DNA]</scope>
    <source>
        <strain evidence="2 3">4_8</strain>
    </source>
</reference>
<dbReference type="EMBL" id="CP003723">
    <property type="protein sequence ID" value="AGM23114.1"/>
    <property type="molecule type" value="Genomic_DNA"/>
</dbReference>
<accession>R9RAD1</accession>
<gene>
    <name evidence="2" type="ORF">HMPREF0409_01077</name>
</gene>
<dbReference type="NCBIfam" id="NF047498">
    <property type="entry name" value="LIC_12616_fam"/>
    <property type="match status" value="1"/>
</dbReference>
<sequence length="164" mass="19589">MINRIIDLLNKIGDFQIIPAYSEHKPPEEPYSTYSIISLNSKDFFGEHESKYVEKENIYLETTQYRMLGRVQFDIYCNSQDETIEKATNLKETILFKLRYEWSRIGVGIVKHSEIKNLNEIINSKYEYRSSFDIVFEYIKTTKEREVTIVNEIELIANEQKRRK</sequence>
<dbReference type="Proteomes" id="UP000014361">
    <property type="component" value="Chromosome"/>
</dbReference>
<dbReference type="RefSeq" id="WP_016339687.1">
    <property type="nucleotide sequence ID" value="NC_021281.1"/>
</dbReference>
<dbReference type="KEGG" id="fus:HMPREF0409_01077"/>
<proteinExistence type="predicted"/>
<name>R9RAD1_9FUSO</name>
<evidence type="ECO:0000313" key="3">
    <source>
        <dbReference type="Proteomes" id="UP000014361"/>
    </source>
</evidence>
<protein>
    <recommendedName>
        <fullName evidence="1">Phage neck terminator protein gp12-like domain-containing protein</fullName>
    </recommendedName>
</protein>